<dbReference type="Proteomes" id="UP000005446">
    <property type="component" value="Unassembled WGS sequence"/>
</dbReference>
<proteinExistence type="predicted"/>
<dbReference type="PANTHER" id="PTHR46720:SF3">
    <property type="entry name" value="FAD-BINDING DOMAIN-CONTAINING PROTEIN-RELATED"/>
    <property type="match status" value="1"/>
</dbReference>
<dbReference type="FunCoup" id="H0EIK1">
    <property type="interactions" value="454"/>
</dbReference>
<accession>H0EIK1</accession>
<keyword evidence="2" id="KW-0274">FAD</keyword>
<dbReference type="EMBL" id="AGUE01000047">
    <property type="protein sequence ID" value="EHL01722.1"/>
    <property type="molecule type" value="Genomic_DNA"/>
</dbReference>
<evidence type="ECO:0000256" key="3">
    <source>
        <dbReference type="ARBA" id="ARBA00023002"/>
    </source>
</evidence>
<gene>
    <name evidence="5" type="ORF">M7I_2360</name>
</gene>
<dbReference type="GO" id="GO:0016491">
    <property type="term" value="F:oxidoreductase activity"/>
    <property type="evidence" value="ECO:0007669"/>
    <property type="project" value="UniProtKB-KW"/>
</dbReference>
<dbReference type="HOGENOM" id="CLU_009665_6_1_1"/>
<dbReference type="SUPFAM" id="SSF51905">
    <property type="entry name" value="FAD/NAD(P)-binding domain"/>
    <property type="match status" value="1"/>
</dbReference>
<evidence type="ECO:0000313" key="5">
    <source>
        <dbReference type="EMBL" id="EHL01722.1"/>
    </source>
</evidence>
<sequence>MESTTPPPIRIAIIGAGIAGLTLANALKTKNPSINLTIYESRLRFSEISAAVAFGPNAFLARLVEMLPGDVEVQFGKRIVDVEELEGEGMRMRFEDGSEAWADAVVGCADAVYSGKYAYRKVLSMKTAIAAVGEGLLNRQMFVGKSGHVLTHPINNGNALNVVAFRDADGVPWKQRQWVVPSSKEAVLKDFDGWGGDVVKILQLVEDPEKWGLFDTTPARTYNKGNFCILGDAAHASTPHLDAGAGFAVEDVYILSSLLTEKLVASASDLKHAFSAWSQIRRPRCEELINRSRRQGILLELTKEEGFESGEEELLDDLEHNQEWVWDVDLEKMLEQSISMLDISKEDDAYPPVF</sequence>
<dbReference type="GO" id="GO:0071949">
    <property type="term" value="F:FAD binding"/>
    <property type="evidence" value="ECO:0007669"/>
    <property type="project" value="InterPro"/>
</dbReference>
<name>H0EIK1_GLAL7</name>
<dbReference type="SUPFAM" id="SSF54373">
    <property type="entry name" value="FAD-linked reductases, C-terminal domain"/>
    <property type="match status" value="1"/>
</dbReference>
<dbReference type="InterPro" id="IPR002938">
    <property type="entry name" value="FAD-bd"/>
</dbReference>
<evidence type="ECO:0000259" key="4">
    <source>
        <dbReference type="Pfam" id="PF01494"/>
    </source>
</evidence>
<reference evidence="5 6" key="1">
    <citation type="journal article" date="2012" name="Eukaryot. Cell">
        <title>Genome sequence of the fungus Glarea lozoyensis: the first genome sequence of a species from the Helotiaceae family.</title>
        <authorList>
            <person name="Youssar L."/>
            <person name="Gruening B.A."/>
            <person name="Erxleben A."/>
            <person name="Guenther S."/>
            <person name="Huettel W."/>
        </authorList>
    </citation>
    <scope>NUCLEOTIDE SEQUENCE [LARGE SCALE GENOMIC DNA]</scope>
    <source>
        <strain evidence="6">ATCC 74030 / MF5533</strain>
    </source>
</reference>
<organism evidence="5 6">
    <name type="scientific">Glarea lozoyensis (strain ATCC 74030 / MF5533)</name>
    <dbReference type="NCBI Taxonomy" id="1104152"/>
    <lineage>
        <taxon>Eukaryota</taxon>
        <taxon>Fungi</taxon>
        <taxon>Dikarya</taxon>
        <taxon>Ascomycota</taxon>
        <taxon>Pezizomycotina</taxon>
        <taxon>Leotiomycetes</taxon>
        <taxon>Helotiales</taxon>
        <taxon>Helotiaceae</taxon>
        <taxon>Glarea</taxon>
    </lineage>
</organism>
<dbReference type="OrthoDB" id="417877at2759"/>
<keyword evidence="6" id="KW-1185">Reference proteome</keyword>
<dbReference type="AlphaFoldDB" id="H0EIK1"/>
<dbReference type="Gene3D" id="3.50.50.60">
    <property type="entry name" value="FAD/NAD(P)-binding domain"/>
    <property type="match status" value="2"/>
</dbReference>
<evidence type="ECO:0000313" key="6">
    <source>
        <dbReference type="Proteomes" id="UP000005446"/>
    </source>
</evidence>
<dbReference type="PANTHER" id="PTHR46720">
    <property type="entry name" value="HYDROXYLASE, PUTATIVE (AFU_ORTHOLOGUE AFUA_3G01460)-RELATED"/>
    <property type="match status" value="1"/>
</dbReference>
<evidence type="ECO:0000256" key="1">
    <source>
        <dbReference type="ARBA" id="ARBA00022630"/>
    </source>
</evidence>
<keyword evidence="3" id="KW-0560">Oxidoreductase</keyword>
<comment type="caution">
    <text evidence="5">The sequence shown here is derived from an EMBL/GenBank/DDBJ whole genome shotgun (WGS) entry which is preliminary data.</text>
</comment>
<protein>
    <submittedName>
        <fullName evidence="5">Putative Salicylate hydroxylase</fullName>
    </submittedName>
</protein>
<dbReference type="InterPro" id="IPR036188">
    <property type="entry name" value="FAD/NAD-bd_sf"/>
</dbReference>
<dbReference type="InParanoid" id="H0EIK1"/>
<feature type="domain" description="FAD-binding" evidence="4">
    <location>
        <begin position="218"/>
        <end position="291"/>
    </location>
</feature>
<dbReference type="InterPro" id="IPR051104">
    <property type="entry name" value="FAD_monoxygenase"/>
</dbReference>
<dbReference type="GO" id="GO:0044550">
    <property type="term" value="P:secondary metabolite biosynthetic process"/>
    <property type="evidence" value="ECO:0007669"/>
    <property type="project" value="TreeGrafter"/>
</dbReference>
<evidence type="ECO:0000256" key="2">
    <source>
        <dbReference type="ARBA" id="ARBA00022827"/>
    </source>
</evidence>
<keyword evidence="1" id="KW-0285">Flavoprotein</keyword>
<dbReference type="Pfam" id="PF01494">
    <property type="entry name" value="FAD_binding_3"/>
    <property type="match status" value="1"/>
</dbReference>